<dbReference type="Proteomes" id="UP000540685">
    <property type="component" value="Unassembled WGS sequence"/>
</dbReference>
<name>A0A7W9MIK5_9ACTN</name>
<evidence type="ECO:0008006" key="4">
    <source>
        <dbReference type="Google" id="ProtNLM"/>
    </source>
</evidence>
<dbReference type="NCBIfam" id="NF047719">
    <property type="entry name" value="SCO6745_fam_HTH"/>
    <property type="match status" value="1"/>
</dbReference>
<organism evidence="2 3">
    <name type="scientific">Streptosporangium becharense</name>
    <dbReference type="NCBI Taxonomy" id="1816182"/>
    <lineage>
        <taxon>Bacteria</taxon>
        <taxon>Bacillati</taxon>
        <taxon>Actinomycetota</taxon>
        <taxon>Actinomycetes</taxon>
        <taxon>Streptosporangiales</taxon>
        <taxon>Streptosporangiaceae</taxon>
        <taxon>Streptosporangium</taxon>
    </lineage>
</organism>
<gene>
    <name evidence="2" type="ORF">F4562_004685</name>
</gene>
<dbReference type="InterPro" id="IPR054058">
    <property type="entry name" value="HTH_67"/>
</dbReference>
<evidence type="ECO:0000313" key="3">
    <source>
        <dbReference type="Proteomes" id="UP000540685"/>
    </source>
</evidence>
<keyword evidence="3" id="KW-1185">Reference proteome</keyword>
<reference evidence="2 3" key="1">
    <citation type="submission" date="2020-08" db="EMBL/GenBank/DDBJ databases">
        <title>Sequencing the genomes of 1000 actinobacteria strains.</title>
        <authorList>
            <person name="Klenk H.-P."/>
        </authorList>
    </citation>
    <scope>NUCLEOTIDE SEQUENCE [LARGE SCALE GENOMIC DNA]</scope>
    <source>
        <strain evidence="2 3">DSM 46887</strain>
    </source>
</reference>
<dbReference type="EMBL" id="JACHMP010000001">
    <property type="protein sequence ID" value="MBB5821623.1"/>
    <property type="molecule type" value="Genomic_DNA"/>
</dbReference>
<protein>
    <recommendedName>
        <fullName evidence="4">SalK</fullName>
    </recommendedName>
</protein>
<dbReference type="Pfam" id="PF21863">
    <property type="entry name" value="HTH_67"/>
    <property type="match status" value="1"/>
</dbReference>
<proteinExistence type="predicted"/>
<evidence type="ECO:0000313" key="2">
    <source>
        <dbReference type="EMBL" id="MBB5821623.1"/>
    </source>
</evidence>
<dbReference type="RefSeq" id="WP_184541165.1">
    <property type="nucleotide sequence ID" value="NZ_JACHMP010000001.1"/>
</dbReference>
<comment type="caution">
    <text evidence="2">The sequence shown here is derived from an EMBL/GenBank/DDBJ whole genome shotgun (WGS) entry which is preliminary data.</text>
</comment>
<dbReference type="AlphaFoldDB" id="A0A7W9MIK5"/>
<feature type="region of interest" description="Disordered" evidence="1">
    <location>
        <begin position="276"/>
        <end position="324"/>
    </location>
</feature>
<accession>A0A7W9MIK5</accession>
<evidence type="ECO:0000256" key="1">
    <source>
        <dbReference type="SAM" id="MobiDB-lite"/>
    </source>
</evidence>
<sequence>MPESDSSNIPRTMWQLLEPLHAVIHFAPEGKAAADAVGMRGFWMGYFAMRAAPLGPVGPDVVMAAFHGFPRAHVARALPDAWTFATPGDVLRARLDGAGAALRRLLTDAAVESDAMRAAADLAWEAAGHTDIAGRVLAAANRALPDPGEPHLRLWQAATTLREHRGDGHVAALVVHGVAPVEAHLLKVAAGETGLAHLRLARRWDDEEWDAAAVTLRERGWTDGSGRLTAEGARWRDRIERLTDEAAAEPWRALGEERTAALARLLRPMTQTIMESDAFPPANPIGLPRPSAGDAREARDAGGHPVNGGVREARDTAGEAVDAP</sequence>